<keyword evidence="2" id="KW-0413">Isomerase</keyword>
<evidence type="ECO:0000256" key="1">
    <source>
        <dbReference type="ARBA" id="ARBA00010219"/>
    </source>
</evidence>
<dbReference type="PANTHER" id="PTHR31689">
    <property type="entry name" value="DIAMINOPIMELATE EPIMERASE, CHLOROPLASTIC"/>
    <property type="match status" value="1"/>
</dbReference>
<dbReference type="GO" id="GO:0005829">
    <property type="term" value="C:cytosol"/>
    <property type="evidence" value="ECO:0007669"/>
    <property type="project" value="TreeGrafter"/>
</dbReference>
<dbReference type="EMBL" id="BQKM01000014">
    <property type="protein sequence ID" value="GJN54996.1"/>
    <property type="molecule type" value="Genomic_DNA"/>
</dbReference>
<protein>
    <submittedName>
        <fullName evidence="3">Diaminopimelate epimerase</fullName>
    </submittedName>
</protein>
<organism evidence="3 5">
    <name type="scientific">Pseudomonas tohonis</name>
    <dbReference type="NCBI Taxonomy" id="2725477"/>
    <lineage>
        <taxon>Bacteria</taxon>
        <taxon>Pseudomonadati</taxon>
        <taxon>Pseudomonadota</taxon>
        <taxon>Gammaproteobacteria</taxon>
        <taxon>Pseudomonadales</taxon>
        <taxon>Pseudomonadaceae</taxon>
        <taxon>Pseudomonas</taxon>
    </lineage>
</organism>
<keyword evidence="6" id="KW-1185">Reference proteome</keyword>
<dbReference type="Proteomes" id="UP000509383">
    <property type="component" value="Chromosome"/>
</dbReference>
<dbReference type="Pfam" id="PF01678">
    <property type="entry name" value="DAP_epimerase"/>
    <property type="match status" value="1"/>
</dbReference>
<dbReference type="GO" id="GO:0008837">
    <property type="term" value="F:diaminopimelate epimerase activity"/>
    <property type="evidence" value="ECO:0007669"/>
    <property type="project" value="InterPro"/>
</dbReference>
<dbReference type="GO" id="GO:0009089">
    <property type="term" value="P:lysine biosynthetic process via diaminopimelate"/>
    <property type="evidence" value="ECO:0007669"/>
    <property type="project" value="InterPro"/>
</dbReference>
<dbReference type="SUPFAM" id="SSF54506">
    <property type="entry name" value="Diaminopimelate epimerase-like"/>
    <property type="match status" value="2"/>
</dbReference>
<accession>A0A6J4DZ59</accession>
<dbReference type="AlphaFoldDB" id="A0A6J4DZ59"/>
<dbReference type="KEGG" id="ptw:TUM18999_09210"/>
<evidence type="ECO:0000313" key="5">
    <source>
        <dbReference type="Proteomes" id="UP000509383"/>
    </source>
</evidence>
<name>A0A6J4DZ59_9PSED</name>
<evidence type="ECO:0000256" key="2">
    <source>
        <dbReference type="ARBA" id="ARBA00023235"/>
    </source>
</evidence>
<dbReference type="Proteomes" id="UP001054892">
    <property type="component" value="Unassembled WGS sequence"/>
</dbReference>
<evidence type="ECO:0000313" key="6">
    <source>
        <dbReference type="Proteomes" id="UP001054892"/>
    </source>
</evidence>
<dbReference type="InterPro" id="IPR001653">
    <property type="entry name" value="DAP_epimerase_DapF"/>
</dbReference>
<reference evidence="3 5" key="1">
    <citation type="submission" date="2020-05" db="EMBL/GenBank/DDBJ databases">
        <title>Characterization of novel class B3 metallo-beta-lactamase from novel Pseudomonas species.</title>
        <authorList>
            <person name="Yamada K."/>
            <person name="Aoki K."/>
            <person name="Ishii Y."/>
        </authorList>
    </citation>
    <scope>NUCLEOTIDE SEQUENCE [LARGE SCALE GENOMIC DNA]</scope>
    <source>
        <strain evidence="3 5">TUM18999</strain>
        <strain evidence="4 6">TUM20286</strain>
    </source>
</reference>
<dbReference type="RefSeq" id="WP_173180109.1">
    <property type="nucleotide sequence ID" value="NZ_AP023189.1"/>
</dbReference>
<dbReference type="PANTHER" id="PTHR31689:SF0">
    <property type="entry name" value="DIAMINOPIMELATE EPIMERASE"/>
    <property type="match status" value="1"/>
</dbReference>
<proteinExistence type="inferred from homology"/>
<dbReference type="Gene3D" id="3.10.310.10">
    <property type="entry name" value="Diaminopimelate Epimerase, Chain A, domain 1"/>
    <property type="match status" value="2"/>
</dbReference>
<sequence length="333" mass="34658">MSRLYDARGNRYVVTPPDALRRLGIAIPQEAADAAQAREKWSAAAIEALCGWPDGTQPEGAKGHRSDGLLVGPFGNASPWDLLIVNTDGSLTERSGNGMTLFAQALLDDGHVAPGQAFVLHVHHDKPGGGTPVVTPIEPAERDGRPGFWLQMGAPGFGPEAVGADGEHLAAADFHGRFLSRVDALAQVNPGWCRSQFVRIGNPHCVTLLDEPAALPAMPWLRAADTHAALERIAYAAPIGAGDPCPAGVNLQWAARAADGAIEARVFERGEGATESSGSSACAVACAAWQAGLVAAGEVRVRMPGGTAPLRLEQQGDALVGVWLFGVGARLEG</sequence>
<comment type="similarity">
    <text evidence="1">Belongs to the diaminopimelate epimerase family.</text>
</comment>
<evidence type="ECO:0000313" key="3">
    <source>
        <dbReference type="EMBL" id="BCG22730.1"/>
    </source>
</evidence>
<dbReference type="EMBL" id="AP023189">
    <property type="protein sequence ID" value="BCG22730.1"/>
    <property type="molecule type" value="Genomic_DNA"/>
</dbReference>
<gene>
    <name evidence="3" type="primary">dapF_2</name>
    <name evidence="4" type="synonym">dapF_1</name>
    <name evidence="3" type="ORF">TUM18999_09210</name>
    <name evidence="4" type="ORF">TUM20286_47480</name>
</gene>
<evidence type="ECO:0000313" key="4">
    <source>
        <dbReference type="EMBL" id="GJN54996.1"/>
    </source>
</evidence>